<proteinExistence type="predicted"/>
<dbReference type="Proteomes" id="UP000092993">
    <property type="component" value="Unassembled WGS sequence"/>
</dbReference>
<reference evidence="2 3" key="1">
    <citation type="submission" date="2016-03" db="EMBL/GenBank/DDBJ databases">
        <title>Whole genome sequencing of Grifola frondosa 9006-11.</title>
        <authorList>
            <person name="Min B."/>
            <person name="Park H."/>
            <person name="Kim J.-G."/>
            <person name="Cho H."/>
            <person name="Oh Y.-L."/>
            <person name="Kong W.-S."/>
            <person name="Choi I.-G."/>
        </authorList>
    </citation>
    <scope>NUCLEOTIDE SEQUENCE [LARGE SCALE GENOMIC DNA]</scope>
    <source>
        <strain evidence="2 3">9006-11</strain>
    </source>
</reference>
<name>A0A1C7M1U4_GRIFR</name>
<evidence type="ECO:0000313" key="3">
    <source>
        <dbReference type="Proteomes" id="UP000092993"/>
    </source>
</evidence>
<gene>
    <name evidence="2" type="ORF">A0H81_09543</name>
</gene>
<dbReference type="AlphaFoldDB" id="A0A1C7M1U4"/>
<evidence type="ECO:0000256" key="1">
    <source>
        <dbReference type="SAM" id="MobiDB-lite"/>
    </source>
</evidence>
<organism evidence="2 3">
    <name type="scientific">Grifola frondosa</name>
    <name type="common">Maitake</name>
    <name type="synonym">Polyporus frondosus</name>
    <dbReference type="NCBI Taxonomy" id="5627"/>
    <lineage>
        <taxon>Eukaryota</taxon>
        <taxon>Fungi</taxon>
        <taxon>Dikarya</taxon>
        <taxon>Basidiomycota</taxon>
        <taxon>Agaricomycotina</taxon>
        <taxon>Agaricomycetes</taxon>
        <taxon>Polyporales</taxon>
        <taxon>Grifolaceae</taxon>
        <taxon>Grifola</taxon>
    </lineage>
</organism>
<evidence type="ECO:0000313" key="2">
    <source>
        <dbReference type="EMBL" id="OBZ70901.1"/>
    </source>
</evidence>
<comment type="caution">
    <text evidence="2">The sequence shown here is derived from an EMBL/GenBank/DDBJ whole genome shotgun (WGS) entry which is preliminary data.</text>
</comment>
<feature type="region of interest" description="Disordered" evidence="1">
    <location>
        <begin position="237"/>
        <end position="273"/>
    </location>
</feature>
<sequence>MQVVDLTLAKVKHPGEAEARDHPTKIDKAVGNDFDVGGEVARQNEKAAIETADDGQKAAGDVAGEGLEGTAEKADEAFADWCIVPWHLPTFYPDEKLYQYLEILDGRRLGRCGAYIRDTDIEDPFILASGGPYHDWFVAGMRDTPRSQQLMKDILADAPNILRHYQVMRQFAEQVKKTGKIADAHRALWDMYVALAVATSFTLCSGESVNLDEYRYANRHQLVPYEGGSAEVEDVTATGRVGEERGREEGGRHEEDIGPATSTRVYVGNPLRH</sequence>
<accession>A0A1C7M1U4</accession>
<protein>
    <submittedName>
        <fullName evidence="2">Uncharacterized protein</fullName>
    </submittedName>
</protein>
<feature type="compositionally biased region" description="Basic and acidic residues" evidence="1">
    <location>
        <begin position="241"/>
        <end position="256"/>
    </location>
</feature>
<keyword evidence="3" id="KW-1185">Reference proteome</keyword>
<dbReference type="EMBL" id="LUGG01000013">
    <property type="protein sequence ID" value="OBZ70901.1"/>
    <property type="molecule type" value="Genomic_DNA"/>
</dbReference>